<evidence type="ECO:0000256" key="1">
    <source>
        <dbReference type="SAM" id="Phobius"/>
    </source>
</evidence>
<dbReference type="Proteomes" id="UP000041247">
    <property type="component" value="Unassembled WGS sequence"/>
</dbReference>
<dbReference type="Pfam" id="PF03929">
    <property type="entry name" value="PepSY_TM"/>
    <property type="match status" value="1"/>
</dbReference>
<keyword evidence="1" id="KW-0812">Transmembrane</keyword>
<organism evidence="2 3">
    <name type="scientific">Xanthomonas graminis pv. poae</name>
    <dbReference type="NCBI Taxonomy" id="227946"/>
    <lineage>
        <taxon>Bacteria</taxon>
        <taxon>Pseudomonadati</taxon>
        <taxon>Pseudomonadota</taxon>
        <taxon>Gammaproteobacteria</taxon>
        <taxon>Lysobacterales</taxon>
        <taxon>Lysobacteraceae</taxon>
        <taxon>Xanthomonas</taxon>
        <taxon>Xanthomonas translucens group</taxon>
        <taxon>Xanthomonas graminis</taxon>
    </lineage>
</organism>
<feature type="transmembrane region" description="Helical" evidence="1">
    <location>
        <begin position="126"/>
        <end position="146"/>
    </location>
</feature>
<dbReference type="EMBL" id="CXOK01000157">
    <property type="protein sequence ID" value="CTP93362.1"/>
    <property type="molecule type" value="Genomic_DNA"/>
</dbReference>
<dbReference type="InterPro" id="IPR005625">
    <property type="entry name" value="PepSY-ass_TM"/>
</dbReference>
<accession>A0A0K3A7Y5</accession>
<keyword evidence="1" id="KW-1133">Transmembrane helix</keyword>
<reference evidence="2 3" key="1">
    <citation type="submission" date="2015-07" db="EMBL/GenBank/DDBJ databases">
        <authorList>
            <person name="Noorani M."/>
        </authorList>
    </citation>
    <scope>NUCLEOTIDE SEQUENCE [LARGE SCALE GENOMIC DNA]</scope>
    <source>
        <strain evidence="2">LMG728</strain>
    </source>
</reference>
<sequence>MEPSTTWFEAQWNGKPADAGQFYNVVEQTRIMKSLMPIARLLDVARTEWGAQAPIAGFSLYNPGDAAAVIEIRQDEGRRLAYDPPVLLLDARNRQILARSGSPAAATQTRSTLYGLHLAHFAGSGLHWLFFGSGLLSCLMVTSGVIL</sequence>
<evidence type="ECO:0000313" key="3">
    <source>
        <dbReference type="Proteomes" id="UP000041247"/>
    </source>
</evidence>
<proteinExistence type="predicted"/>
<evidence type="ECO:0000313" key="2">
    <source>
        <dbReference type="EMBL" id="CTP93362.1"/>
    </source>
</evidence>
<keyword evidence="1" id="KW-0472">Membrane</keyword>
<dbReference type="AlphaFoldDB" id="A0A0K3A7Y5"/>
<name>A0A0K3A7Y5_9XANT</name>
<gene>
    <name evidence="2" type="ORF">XTPLMG728_3736</name>
</gene>
<protein>
    <submittedName>
        <fullName evidence="2">Putative membrane protein</fullName>
    </submittedName>
</protein>